<reference evidence="3" key="2">
    <citation type="submission" date="2024-04" db="EMBL/GenBank/DDBJ databases">
        <authorList>
            <person name="Chen Y."/>
            <person name="Shah S."/>
            <person name="Dougan E. K."/>
            <person name="Thang M."/>
            <person name="Chan C."/>
        </authorList>
    </citation>
    <scope>NUCLEOTIDE SEQUENCE [LARGE SCALE GENOMIC DNA]</scope>
</reference>
<accession>A0A9P1GFV6</accession>
<dbReference type="EMBL" id="CAMXCT020005279">
    <property type="protein sequence ID" value="CAL1165295.1"/>
    <property type="molecule type" value="Genomic_DNA"/>
</dbReference>
<feature type="compositionally biased region" description="Basic and acidic residues" evidence="1">
    <location>
        <begin position="24"/>
        <end position="34"/>
    </location>
</feature>
<evidence type="ECO:0000313" key="4">
    <source>
        <dbReference type="Proteomes" id="UP001152797"/>
    </source>
</evidence>
<keyword evidence="4" id="KW-1185">Reference proteome</keyword>
<name>A0A9P1GFV6_9DINO</name>
<evidence type="ECO:0000256" key="1">
    <source>
        <dbReference type="SAM" id="MobiDB-lite"/>
    </source>
</evidence>
<feature type="non-terminal residue" evidence="2">
    <location>
        <position position="1"/>
    </location>
</feature>
<protein>
    <submittedName>
        <fullName evidence="2">Uncharacterized protein</fullName>
    </submittedName>
</protein>
<feature type="region of interest" description="Disordered" evidence="1">
    <location>
        <begin position="16"/>
        <end position="82"/>
    </location>
</feature>
<proteinExistence type="predicted"/>
<dbReference type="EMBL" id="CAMXCT030005279">
    <property type="protein sequence ID" value="CAL4799232.1"/>
    <property type="molecule type" value="Genomic_DNA"/>
</dbReference>
<dbReference type="AlphaFoldDB" id="A0A9P1GFV6"/>
<dbReference type="EMBL" id="CAMXCT010005279">
    <property type="protein sequence ID" value="CAI4011920.1"/>
    <property type="molecule type" value="Genomic_DNA"/>
</dbReference>
<reference evidence="2" key="1">
    <citation type="submission" date="2022-10" db="EMBL/GenBank/DDBJ databases">
        <authorList>
            <person name="Chen Y."/>
            <person name="Dougan E. K."/>
            <person name="Chan C."/>
            <person name="Rhodes N."/>
            <person name="Thang M."/>
        </authorList>
    </citation>
    <scope>NUCLEOTIDE SEQUENCE</scope>
</reference>
<feature type="non-terminal residue" evidence="2">
    <location>
        <position position="608"/>
    </location>
</feature>
<dbReference type="Proteomes" id="UP001152797">
    <property type="component" value="Unassembled WGS sequence"/>
</dbReference>
<feature type="compositionally biased region" description="Basic and acidic residues" evidence="1">
    <location>
        <begin position="42"/>
        <end position="51"/>
    </location>
</feature>
<gene>
    <name evidence="2" type="ORF">C1SCF055_LOCUS37035</name>
</gene>
<evidence type="ECO:0000313" key="2">
    <source>
        <dbReference type="EMBL" id="CAI4011920.1"/>
    </source>
</evidence>
<organism evidence="2">
    <name type="scientific">Cladocopium goreaui</name>
    <dbReference type="NCBI Taxonomy" id="2562237"/>
    <lineage>
        <taxon>Eukaryota</taxon>
        <taxon>Sar</taxon>
        <taxon>Alveolata</taxon>
        <taxon>Dinophyceae</taxon>
        <taxon>Suessiales</taxon>
        <taxon>Symbiodiniaceae</taxon>
        <taxon>Cladocopium</taxon>
    </lineage>
</organism>
<evidence type="ECO:0000313" key="3">
    <source>
        <dbReference type="EMBL" id="CAL1165295.1"/>
    </source>
</evidence>
<comment type="caution">
    <text evidence="2">The sequence shown here is derived from an EMBL/GenBank/DDBJ whole genome shotgun (WGS) entry which is preliminary data.</text>
</comment>
<sequence>LVQDLEPVSVIMAPKPVIKTAFTAKKDKEEKKSTGDGTTPPKPEDQAKDVPPEPEQQQVPKSGGKQGKGAQDKPKKTQGGAKLFPEAKGFELSLKTDPGKRVIFCSQMPIVPFLLTVSDLTVDFVLGAMAMQKQDVSPILDLNVQYQFDNSVLAELSMLANNLEMSNLSVFLTKLHGTVKMSDESSIYAAQIPFSPFPNDPDAGQPFTPQHFVGRLNLMAIFNAEQLRWCIHPITMSALTFAYASGMDWDTAMNFVLGCTYGLDDQALRIMLSGFRKSYEAQRTPAQDEAMARTEIANVFKAESSRHGVRFLKYEGLMLSADPSVLLTKGMTAETIGGENNPGDNHIRALDEQASDIKTTALLAGTNLVIEDNAGAWITNNDLFMSNYLSNPMFLRFSGVVPGSMTHDRNNFLRIQGISIAKKANPTAYVDQVCNFHGVEVPLSHVVELGQLICIRCQGFIDEISPMSQPRSVTEVEAQPVPVHDMSACRVGLSVSKPFEVSPTVEWSEPVQEVFQVQSAVPCGPGSASVTGQSDNSSISLLAAAPLLALHADQFLKLQTPVVRTLDHLQVQHVLLKISRAVVQEDRDAEDGVREELCCSPPVPSGAW</sequence>